<evidence type="ECO:0000256" key="1">
    <source>
        <dbReference type="ARBA" id="ARBA00004571"/>
    </source>
</evidence>
<keyword evidence="3 7" id="KW-1134">Transmembrane beta strand</keyword>
<dbReference type="InterPro" id="IPR012910">
    <property type="entry name" value="Plug_dom"/>
</dbReference>
<evidence type="ECO:0000256" key="4">
    <source>
        <dbReference type="ARBA" id="ARBA00022692"/>
    </source>
</evidence>
<dbReference type="PROSITE" id="PS52016">
    <property type="entry name" value="TONB_DEPENDENT_REC_3"/>
    <property type="match status" value="1"/>
</dbReference>
<keyword evidence="6 7" id="KW-0998">Cell outer membrane</keyword>
<keyword evidence="10" id="KW-1185">Reference proteome</keyword>
<name>A0ABU5QCG5_9BACT</name>
<keyword evidence="9" id="KW-0675">Receptor</keyword>
<dbReference type="SUPFAM" id="SSF56935">
    <property type="entry name" value="Porins"/>
    <property type="match status" value="1"/>
</dbReference>
<dbReference type="Gene3D" id="2.60.40.1120">
    <property type="entry name" value="Carboxypeptidase-like, regulatory domain"/>
    <property type="match status" value="1"/>
</dbReference>
<dbReference type="Pfam" id="PF13715">
    <property type="entry name" value="CarbopepD_reg_2"/>
    <property type="match status" value="1"/>
</dbReference>
<dbReference type="Proteomes" id="UP001302949">
    <property type="component" value="Unassembled WGS sequence"/>
</dbReference>
<keyword evidence="2 7" id="KW-0813">Transport</keyword>
<reference evidence="9 10" key="1">
    <citation type="submission" date="2023-12" db="EMBL/GenBank/DDBJ databases">
        <title>Novel species of the genus Arcicella isolated from rivers.</title>
        <authorList>
            <person name="Lu H."/>
        </authorList>
    </citation>
    <scope>NUCLEOTIDE SEQUENCE [LARGE SCALE GENOMIC DNA]</scope>
    <source>
        <strain evidence="9 10">KCTC 23307</strain>
    </source>
</reference>
<dbReference type="InterPro" id="IPR036942">
    <property type="entry name" value="Beta-barrel_TonB_sf"/>
</dbReference>
<keyword evidence="4 7" id="KW-0812">Transmembrane</keyword>
<dbReference type="InterPro" id="IPR037066">
    <property type="entry name" value="Plug_dom_sf"/>
</dbReference>
<accession>A0ABU5QCG5</accession>
<gene>
    <name evidence="9" type="ORF">VB248_15425</name>
</gene>
<dbReference type="InterPro" id="IPR008969">
    <property type="entry name" value="CarboxyPept-like_regulatory"/>
</dbReference>
<keyword evidence="5 7" id="KW-0472">Membrane</keyword>
<dbReference type="NCBIfam" id="TIGR04057">
    <property type="entry name" value="SusC_RagA_signa"/>
    <property type="match status" value="1"/>
</dbReference>
<evidence type="ECO:0000313" key="10">
    <source>
        <dbReference type="Proteomes" id="UP001302949"/>
    </source>
</evidence>
<organism evidence="9 10">
    <name type="scientific">Arcicella rigui</name>
    <dbReference type="NCBI Taxonomy" id="797020"/>
    <lineage>
        <taxon>Bacteria</taxon>
        <taxon>Pseudomonadati</taxon>
        <taxon>Bacteroidota</taxon>
        <taxon>Cytophagia</taxon>
        <taxon>Cytophagales</taxon>
        <taxon>Flectobacillaceae</taxon>
        <taxon>Arcicella</taxon>
    </lineage>
</organism>
<dbReference type="NCBIfam" id="TIGR04056">
    <property type="entry name" value="OMP_RagA_SusC"/>
    <property type="match status" value="1"/>
</dbReference>
<comment type="subcellular location">
    <subcellularLocation>
        <location evidence="1 7">Cell outer membrane</location>
        <topology evidence="1 7">Multi-pass membrane protein</topology>
    </subcellularLocation>
</comment>
<protein>
    <submittedName>
        <fullName evidence="9">TonB-dependent receptor</fullName>
    </submittedName>
</protein>
<dbReference type="EMBL" id="JAYFUM010000018">
    <property type="protein sequence ID" value="MEA5140541.1"/>
    <property type="molecule type" value="Genomic_DNA"/>
</dbReference>
<dbReference type="Pfam" id="PF07715">
    <property type="entry name" value="Plug"/>
    <property type="match status" value="1"/>
</dbReference>
<sequence>MEKHRKITQIFLKIMKLSFQQFLVVILFTSMSFAHTSAQAILEKKISLHADKRDMKSVLKSIESSAGIRFTYIQNLIPSDKVISVNFNNEKLAVILDNLFKPNKINYEVSEKYIILSRQSNEAKFLPIKEYMDNSEQAFAIAITGKVTDEKGEALPGVSVKVKDTSKGTTTDNKGEYKINVTDGQAVLVFSFIGFRSQEILVGNRTVINVTLAEEDKTLSEVVVVGYGTQDRKDVTGAVATIKTQNIKDLPVTSVDQKLAGQVAGVQVNQVSGTPGSGPVIRIRGSGSIGAGDDPLYVIDGFPMTNYYSKTSNPLSTISPDDIESISILKDAASTAIYGSRGSNGVVLITTKHAKNGATNIEFSAYTGLQTIPDRNRVQVMTAAEFAQNRIDAAQGLAAIKGQTFNINSVAEAYRNPSSIGAGTNWFNEISRDAPMQNYNLTITKGTENLRSMVSMGYFNQQGVLLNTDFQRFSIRGNIDANISKKITVGLNISPSFTIRHLAETEGHFNSAIITQSYLNSPFPTVYQADGTYTPNITSAGFFNNANPVNMLVNTTNYGNNIRTLANTYLGIEILPNLKFLTTFNTDLLIDTQDKFTPSTVGGFRNPPPTLATGSNYSARTFNWLSENTLTYSQSIKDHRFTALVGYSAQKEIFKSTTVNGNGYADDVIQTINSAIATGVSASAGGGKAALLSYLARVTYAYKDKYLFNATVRRDGSSKFGLDNRWGTFPSASVGWRVSEESFFPKSNIVDDLKLRVSYGLAGNNNIGNFTAQKLLGLDNYVFGGKIVTGQAITSLGNTNLGWEQSKQTDIGLDASLLKGKLNLIVELYERFTESMLQSIDIPSSSGFSSTITNLGNVRNRGLEISLSSRNINKSKFHWDTDFNISFNRNKVISLGNRTKIQSGDNGSVTLLDQPMGLFYGYKMAGGFFNTVEDLAKYPRASVQTIGSIRFEDINGDGKIDANDQTVIGSPYPDFIWGMTNRVTIGDLDISVLVNGSQGGQILDFYKRFLYNQDGVFNLHKDVLNAYKDINNQGSGRIQSAGSALAGDSFSRNTSDAWVMDGSYMVVRNITVGYNFKPKKYFKGLRAYVSGQNLFTVSPYTGSFPEVGFNGSNSLAPGVNYGSYPVAATYTLGINCKF</sequence>
<evidence type="ECO:0000256" key="2">
    <source>
        <dbReference type="ARBA" id="ARBA00022448"/>
    </source>
</evidence>
<dbReference type="InterPro" id="IPR023996">
    <property type="entry name" value="TonB-dep_OMP_SusC/RagA"/>
</dbReference>
<evidence type="ECO:0000256" key="7">
    <source>
        <dbReference type="PROSITE-ProRule" id="PRU01360"/>
    </source>
</evidence>
<comment type="caution">
    <text evidence="9">The sequence shown here is derived from an EMBL/GenBank/DDBJ whole genome shotgun (WGS) entry which is preliminary data.</text>
</comment>
<evidence type="ECO:0000256" key="3">
    <source>
        <dbReference type="ARBA" id="ARBA00022452"/>
    </source>
</evidence>
<evidence type="ECO:0000313" key="9">
    <source>
        <dbReference type="EMBL" id="MEA5140541.1"/>
    </source>
</evidence>
<feature type="domain" description="TonB-dependent receptor plug" evidence="8">
    <location>
        <begin position="232"/>
        <end position="346"/>
    </location>
</feature>
<dbReference type="InterPro" id="IPR023997">
    <property type="entry name" value="TonB-dep_OMP_SusC/RagA_CS"/>
</dbReference>
<evidence type="ECO:0000256" key="5">
    <source>
        <dbReference type="ARBA" id="ARBA00023136"/>
    </source>
</evidence>
<evidence type="ECO:0000256" key="6">
    <source>
        <dbReference type="ARBA" id="ARBA00023237"/>
    </source>
</evidence>
<comment type="similarity">
    <text evidence="7">Belongs to the TonB-dependent receptor family.</text>
</comment>
<evidence type="ECO:0000259" key="8">
    <source>
        <dbReference type="Pfam" id="PF07715"/>
    </source>
</evidence>
<dbReference type="SUPFAM" id="SSF49464">
    <property type="entry name" value="Carboxypeptidase regulatory domain-like"/>
    <property type="match status" value="1"/>
</dbReference>
<dbReference type="RefSeq" id="WP_323297696.1">
    <property type="nucleotide sequence ID" value="NZ_JAYFUM010000018.1"/>
</dbReference>
<proteinExistence type="inferred from homology"/>
<dbReference type="InterPro" id="IPR039426">
    <property type="entry name" value="TonB-dep_rcpt-like"/>
</dbReference>
<dbReference type="Gene3D" id="2.170.130.10">
    <property type="entry name" value="TonB-dependent receptor, plug domain"/>
    <property type="match status" value="1"/>
</dbReference>
<dbReference type="Gene3D" id="2.40.170.20">
    <property type="entry name" value="TonB-dependent receptor, beta-barrel domain"/>
    <property type="match status" value="1"/>
</dbReference>